<comment type="caution">
    <text evidence="3">Lacks conserved residue(s) required for the propagation of feature annotation.</text>
</comment>
<dbReference type="GO" id="GO:0005615">
    <property type="term" value="C:extracellular space"/>
    <property type="evidence" value="ECO:0007669"/>
    <property type="project" value="TreeGrafter"/>
</dbReference>
<feature type="disulfide bond" evidence="3">
    <location>
        <begin position="665"/>
        <end position="688"/>
    </location>
</feature>
<dbReference type="PANTHER" id="PTHR24261">
    <property type="entry name" value="PLASMINOGEN-RELATED"/>
    <property type="match status" value="1"/>
</dbReference>
<dbReference type="GO" id="GO:0004175">
    <property type="term" value="F:endopeptidase activity"/>
    <property type="evidence" value="ECO:0007669"/>
    <property type="project" value="TreeGrafter"/>
</dbReference>
<proteinExistence type="predicted"/>
<dbReference type="Proteomes" id="UP001286313">
    <property type="component" value="Unassembled WGS sequence"/>
</dbReference>
<reference evidence="5" key="1">
    <citation type="submission" date="2023-10" db="EMBL/GenBank/DDBJ databases">
        <title>Genome assemblies of two species of porcelain crab, Petrolisthes cinctipes and Petrolisthes manimaculis (Anomura: Porcellanidae).</title>
        <authorList>
            <person name="Angst P."/>
        </authorList>
    </citation>
    <scope>NUCLEOTIDE SEQUENCE</scope>
    <source>
        <strain evidence="5">PB745_01</strain>
        <tissue evidence="5">Gill</tissue>
    </source>
</reference>
<dbReference type="EMBL" id="JAWQEG010000641">
    <property type="protein sequence ID" value="KAK3887267.1"/>
    <property type="molecule type" value="Genomic_DNA"/>
</dbReference>
<accession>A0AAE1G8Y0</accession>
<dbReference type="GO" id="GO:0005102">
    <property type="term" value="F:signaling receptor binding"/>
    <property type="evidence" value="ECO:0007669"/>
    <property type="project" value="TreeGrafter"/>
</dbReference>
<evidence type="ECO:0000313" key="6">
    <source>
        <dbReference type="Proteomes" id="UP001286313"/>
    </source>
</evidence>
<dbReference type="InterPro" id="IPR000001">
    <property type="entry name" value="Kringle"/>
</dbReference>
<dbReference type="Pfam" id="PF00051">
    <property type="entry name" value="Kringle"/>
    <property type="match status" value="1"/>
</dbReference>
<dbReference type="InterPro" id="IPR013806">
    <property type="entry name" value="Kringle-like"/>
</dbReference>
<keyword evidence="6" id="KW-1185">Reference proteome</keyword>
<feature type="domain" description="Kringle" evidence="4">
    <location>
        <begin position="556"/>
        <end position="626"/>
    </location>
</feature>
<dbReference type="SUPFAM" id="SSF57440">
    <property type="entry name" value="Kringle-like"/>
    <property type="match status" value="2"/>
</dbReference>
<evidence type="ECO:0000256" key="3">
    <source>
        <dbReference type="PROSITE-ProRule" id="PRU00121"/>
    </source>
</evidence>
<dbReference type="PROSITE" id="PS50070">
    <property type="entry name" value="KRINGLE_2"/>
    <property type="match status" value="2"/>
</dbReference>
<sequence length="922" mass="103441">MYGKAKCSSRCAEDKNQVLYIMISYVMWPTNMLAKSLWHILALSCLIIHPDKAETESGRRVELVLAEPYVYEQSQYCGAGDGCLQLTMTEETGGTDSLGEYYLQNNYYTTSLGTSVILSSRLYGDGTQVFRQEFPDGLEGTSTGDKNLVSTCYPRFTLPDPTSSPDLRYITPGGYMVGWTLYSQGLMSDELEWFRDGEDGGLVVLFQGGGPVESVVLSPVTQPMATNVRLDRENYTLDFGVQGQAESIYPGYSSEVILSPGSQGITKNIMAWGESVKTLVGTVKRDDPSARYLSYYTDNGAAHYYNPLPYTNFRDAIMAVYNQSVLNDIPIRRLQLDSWWYHKGEGSGVKNWTEIFAILPGGIAGLYESTGWPIVAHNRYFSSDTDYAQQNGGPYLFTMDEEQQKSLPLERVFWEDLFDDALLWGLDTYEQDWLDRQYMFTSALHTNLTLGETWLDDMGGTADERGLNIQYCMSFIRHLLHSTRLPAVTQIRVSDDYILCPHQWRIGVTSLLAHVLGLRPYKDVFWSSSINTGVIFNDCELDVPDIEHPWSIIHQYGGKTNVSASGKPCVPWRDFGWDELYFGNGMYDNFCRNPANLRDGAFCYTKASFELPEEEWEWEYCDVPVCNFDCYLFNGLVYLGDHNVTQSGRLCVDWAGDYNITGAKCRNPDNDEAPWCYVTEDHSERDYCNNKCQEAVEHNPHLQSAVATLSGGPLGIGDKAENLNINLIMKSCNAEGLLLHPTKPLTVVDGYFWSTDYQELWTGYSTISNYDFGIIFLAEIDKELTMTPADLNLENAFMSISIRVFSNYPTGFSYLQTVVPGQEMSLPSCSGHLSFCLLYTSPALQTSEGDIYILGELDKWTPVSPDRITSIMTLSSTVTLAVEGVAGESVSIAFSGQTDFNITCNFLTTGTMTIDTNTRSCF</sequence>
<protein>
    <recommendedName>
        <fullName evidence="4">Kringle domain-containing protein</fullName>
    </recommendedName>
</protein>
<keyword evidence="2 3" id="KW-1015">Disulfide bond</keyword>
<dbReference type="Gene3D" id="2.40.20.10">
    <property type="entry name" value="Plasminogen Kringle 4"/>
    <property type="match status" value="2"/>
</dbReference>
<feature type="domain" description="Kringle" evidence="4">
    <location>
        <begin position="629"/>
        <end position="689"/>
    </location>
</feature>
<evidence type="ECO:0000313" key="5">
    <source>
        <dbReference type="EMBL" id="KAK3887267.1"/>
    </source>
</evidence>
<dbReference type="GO" id="GO:0006508">
    <property type="term" value="P:proteolysis"/>
    <property type="evidence" value="ECO:0007669"/>
    <property type="project" value="TreeGrafter"/>
</dbReference>
<dbReference type="SMART" id="SM00130">
    <property type="entry name" value="KR"/>
    <property type="match status" value="2"/>
</dbReference>
<organism evidence="5 6">
    <name type="scientific">Petrolisthes cinctipes</name>
    <name type="common">Flat porcelain crab</name>
    <dbReference type="NCBI Taxonomy" id="88211"/>
    <lineage>
        <taxon>Eukaryota</taxon>
        <taxon>Metazoa</taxon>
        <taxon>Ecdysozoa</taxon>
        <taxon>Arthropoda</taxon>
        <taxon>Crustacea</taxon>
        <taxon>Multicrustacea</taxon>
        <taxon>Malacostraca</taxon>
        <taxon>Eumalacostraca</taxon>
        <taxon>Eucarida</taxon>
        <taxon>Decapoda</taxon>
        <taxon>Pleocyemata</taxon>
        <taxon>Anomura</taxon>
        <taxon>Galatheoidea</taxon>
        <taxon>Porcellanidae</taxon>
        <taxon>Petrolisthes</taxon>
    </lineage>
</organism>
<dbReference type="PANTHER" id="PTHR24261:SF13">
    <property type="entry name" value="PLASMINOGEN"/>
    <property type="match status" value="1"/>
</dbReference>
<evidence type="ECO:0000259" key="4">
    <source>
        <dbReference type="PROSITE" id="PS50070"/>
    </source>
</evidence>
<keyword evidence="1 3" id="KW-0420">Kringle</keyword>
<evidence type="ECO:0000256" key="2">
    <source>
        <dbReference type="ARBA" id="ARBA00023157"/>
    </source>
</evidence>
<comment type="caution">
    <text evidence="5">The sequence shown here is derived from an EMBL/GenBank/DDBJ whole genome shotgun (WGS) entry which is preliminary data.</text>
</comment>
<dbReference type="AlphaFoldDB" id="A0AAE1G8Y0"/>
<evidence type="ECO:0000256" key="1">
    <source>
        <dbReference type="ARBA" id="ARBA00022572"/>
    </source>
</evidence>
<name>A0AAE1G8Y0_PETCI</name>
<gene>
    <name evidence="5" type="ORF">Pcinc_008622</name>
</gene>
<dbReference type="InterPro" id="IPR050759">
    <property type="entry name" value="Serine_protease_kringle"/>
</dbReference>
<dbReference type="InterPro" id="IPR038178">
    <property type="entry name" value="Kringle_sf"/>
</dbReference>